<name>A0A1E3U4R5_9FIRM</name>
<gene>
    <name evidence="1" type="ORF">BEI59_37150</name>
</gene>
<proteinExistence type="predicted"/>
<dbReference type="AlphaFoldDB" id="A0A1E3U4R5"/>
<reference evidence="1 2" key="1">
    <citation type="submission" date="2016-08" db="EMBL/GenBank/DDBJ databases">
        <authorList>
            <person name="Seilhamer J.J."/>
        </authorList>
    </citation>
    <scope>NUCLEOTIDE SEQUENCE [LARGE SCALE GENOMIC DNA]</scope>
    <source>
        <strain evidence="1 2">NML150140-1</strain>
    </source>
</reference>
<evidence type="ECO:0000313" key="2">
    <source>
        <dbReference type="Proteomes" id="UP000094271"/>
    </source>
</evidence>
<comment type="caution">
    <text evidence="1">The sequence shown here is derived from an EMBL/GenBank/DDBJ whole genome shotgun (WGS) entry which is preliminary data.</text>
</comment>
<sequence>MQPRVISIKDPKIPCWRLMEQVQHLCKYLKCAAKGASFLNNGEREVRQHKLFKLQGELVVPFG</sequence>
<evidence type="ECO:0000313" key="1">
    <source>
        <dbReference type="EMBL" id="ODR30934.1"/>
    </source>
</evidence>
<accession>A0A1E3U4R5</accession>
<dbReference type="EMBL" id="MEHA01000071">
    <property type="protein sequence ID" value="ODR30934.1"/>
    <property type="molecule type" value="Genomic_DNA"/>
</dbReference>
<organism evidence="1 2">
    <name type="scientific">Eisenbergiella tayi</name>
    <dbReference type="NCBI Taxonomy" id="1432052"/>
    <lineage>
        <taxon>Bacteria</taxon>
        <taxon>Bacillati</taxon>
        <taxon>Bacillota</taxon>
        <taxon>Clostridia</taxon>
        <taxon>Lachnospirales</taxon>
        <taxon>Lachnospiraceae</taxon>
        <taxon>Eisenbergiella</taxon>
    </lineage>
</organism>
<protein>
    <submittedName>
        <fullName evidence="1">Uncharacterized protein</fullName>
    </submittedName>
</protein>
<dbReference type="Proteomes" id="UP000094271">
    <property type="component" value="Unassembled WGS sequence"/>
</dbReference>